<accession>A0A8H7CLW1</accession>
<dbReference type="InterPro" id="IPR011989">
    <property type="entry name" value="ARM-like"/>
</dbReference>
<dbReference type="OrthoDB" id="5559898at2759"/>
<dbReference type="SMART" id="SM00185">
    <property type="entry name" value="ARM"/>
    <property type="match status" value="4"/>
</dbReference>
<evidence type="ECO:0000313" key="7">
    <source>
        <dbReference type="EMBL" id="KAF7342534.1"/>
    </source>
</evidence>
<evidence type="ECO:0000313" key="8">
    <source>
        <dbReference type="Proteomes" id="UP000623467"/>
    </source>
</evidence>
<feature type="transmembrane region" description="Helical" evidence="6">
    <location>
        <begin position="760"/>
        <end position="776"/>
    </location>
</feature>
<comment type="subcellular location">
    <subcellularLocation>
        <location evidence="2">Cytoplasm</location>
    </subcellularLocation>
    <subcellularLocation>
        <location evidence="1">Nucleus</location>
    </subcellularLocation>
</comment>
<keyword evidence="8" id="KW-1185">Reference proteome</keyword>
<dbReference type="SUPFAM" id="SSF48371">
    <property type="entry name" value="ARM repeat"/>
    <property type="match status" value="2"/>
</dbReference>
<keyword evidence="6" id="KW-1133">Transmembrane helix</keyword>
<evidence type="ECO:0000256" key="3">
    <source>
        <dbReference type="ARBA" id="ARBA00022490"/>
    </source>
</evidence>
<keyword evidence="6" id="KW-0812">Transmembrane</keyword>
<name>A0A8H7CLW1_9AGAR</name>
<dbReference type="GO" id="GO:0034657">
    <property type="term" value="C:GID complex"/>
    <property type="evidence" value="ECO:0007669"/>
    <property type="project" value="TreeGrafter"/>
</dbReference>
<dbReference type="Gene3D" id="1.25.10.10">
    <property type="entry name" value="Leucine-rich Repeat Variant"/>
    <property type="match status" value="3"/>
</dbReference>
<evidence type="ECO:0000256" key="6">
    <source>
        <dbReference type="SAM" id="Phobius"/>
    </source>
</evidence>
<evidence type="ECO:0000256" key="4">
    <source>
        <dbReference type="ARBA" id="ARBA00022737"/>
    </source>
</evidence>
<dbReference type="GO" id="GO:0005737">
    <property type="term" value="C:cytoplasm"/>
    <property type="evidence" value="ECO:0007669"/>
    <property type="project" value="UniProtKB-SubCell"/>
</dbReference>
<gene>
    <name evidence="7" type="ORF">MSAN_02009600</name>
</gene>
<keyword evidence="4" id="KW-0677">Repeat</keyword>
<keyword evidence="3" id="KW-0963">Cytoplasm</keyword>
<dbReference type="InterPro" id="IPR000225">
    <property type="entry name" value="Armadillo"/>
</dbReference>
<evidence type="ECO:0000256" key="5">
    <source>
        <dbReference type="ARBA" id="ARBA00023242"/>
    </source>
</evidence>
<dbReference type="PANTHER" id="PTHR15651:SF7">
    <property type="entry name" value="ARMADILLO REPEAT-CONTAINING PROTEIN 8"/>
    <property type="match status" value="1"/>
</dbReference>
<keyword evidence="6" id="KW-0472">Membrane</keyword>
<dbReference type="InterPro" id="IPR038739">
    <property type="entry name" value="ARMC8/Vid28"/>
</dbReference>
<reference evidence="7" key="1">
    <citation type="submission" date="2020-05" db="EMBL/GenBank/DDBJ databases">
        <title>Mycena genomes resolve the evolution of fungal bioluminescence.</title>
        <authorList>
            <person name="Tsai I.J."/>
        </authorList>
    </citation>
    <scope>NUCLEOTIDE SEQUENCE</scope>
    <source>
        <strain evidence="7">160909Yilan</strain>
    </source>
</reference>
<proteinExistence type="predicted"/>
<sequence length="820" mass="88944">MTFTPITLSSLKAIKNTVIGNPSAKVQLAQDEVFVQTLVQCLNEPPTTDPGEEDLRIEAAHVIASISYGSEVVLGTLLRCDAPRAFLYAISKFGPEDSAALRAACARGLRALAIAIADTVGPSQWGLRDERATIKNDAEAALDYLFQGESLDLYLPLLVDPSAQTRTSIAQLLGFAIRNAEHRTAVATWLPPEDRLKEVKTKRGWEKTIASANAPSRQGGWVCRNLTSLIYSSDAKLQEAALWGLATITKDNATVAAALAKPPSDRDGPSLLAFALTLAKSRSTETQLAASLCATNIIRATLATHPTNTIPPADDTSTRTVMNVLNRIISSPNETLANRTKACFVLYYLVTDHTALAFSAFDRGCLAKLAAVLRDITPLAPRAEWEEDESDSIAALREGALTAVAAIALFDNTIRRSVTDDLRLLAPIHSALAHRHVGVRYAACQCVRALSRAVAVLRTNIVDSGLGMAVFQIFKKDVDEDRRVTAAALAAVCNIVNEFSPLRPIYLDLGLMPRLVKLLSGGDPTLRLSSLWAVKNLLSKTSGETKRDVMQCLGWGRLAELLEDADGAVQEQAFHLVRNLAENEAGIEMIFRELGASVLLRHLTGALSAEDDDVVQQATYVLANLSNGAATYQTHLITSPPLLAALRHALAERGPQVRRPAVSAVLELARASTAARRALVEAGVGSTLRQMCSASTSGFHSPHSAVGAGFQREMSGVGLGRATSMDDDKDVIESAKTALDWLEHGGGVPVMINIYFHDCLWISVFFFRGFLLRYVWDRARHYYNSRCQKVLVAPSFVRNVYMSNLGCPDPRPKITNFIDW</sequence>
<dbReference type="GO" id="GO:0043161">
    <property type="term" value="P:proteasome-mediated ubiquitin-dependent protein catabolic process"/>
    <property type="evidence" value="ECO:0007669"/>
    <property type="project" value="TreeGrafter"/>
</dbReference>
<keyword evidence="5" id="KW-0539">Nucleus</keyword>
<dbReference type="PANTHER" id="PTHR15651">
    <property type="entry name" value="ARMADILLO REPEAT-CONTAINING PROTEIN 8"/>
    <property type="match status" value="1"/>
</dbReference>
<protein>
    <submittedName>
        <fullName evidence="7">ARM repeat-containing protein</fullName>
    </submittedName>
</protein>
<dbReference type="EMBL" id="JACAZH010000025">
    <property type="protein sequence ID" value="KAF7342534.1"/>
    <property type="molecule type" value="Genomic_DNA"/>
</dbReference>
<dbReference type="InterPro" id="IPR016024">
    <property type="entry name" value="ARM-type_fold"/>
</dbReference>
<evidence type="ECO:0000256" key="2">
    <source>
        <dbReference type="ARBA" id="ARBA00004496"/>
    </source>
</evidence>
<organism evidence="7 8">
    <name type="scientific">Mycena sanguinolenta</name>
    <dbReference type="NCBI Taxonomy" id="230812"/>
    <lineage>
        <taxon>Eukaryota</taxon>
        <taxon>Fungi</taxon>
        <taxon>Dikarya</taxon>
        <taxon>Basidiomycota</taxon>
        <taxon>Agaricomycotina</taxon>
        <taxon>Agaricomycetes</taxon>
        <taxon>Agaricomycetidae</taxon>
        <taxon>Agaricales</taxon>
        <taxon>Marasmiineae</taxon>
        <taxon>Mycenaceae</taxon>
        <taxon>Mycena</taxon>
    </lineage>
</organism>
<dbReference type="Proteomes" id="UP000623467">
    <property type="component" value="Unassembled WGS sequence"/>
</dbReference>
<comment type="caution">
    <text evidence="7">The sequence shown here is derived from an EMBL/GenBank/DDBJ whole genome shotgun (WGS) entry which is preliminary data.</text>
</comment>
<dbReference type="AlphaFoldDB" id="A0A8H7CLW1"/>
<dbReference type="GO" id="GO:0005634">
    <property type="term" value="C:nucleus"/>
    <property type="evidence" value="ECO:0007669"/>
    <property type="project" value="UniProtKB-SubCell"/>
</dbReference>
<evidence type="ECO:0000256" key="1">
    <source>
        <dbReference type="ARBA" id="ARBA00004123"/>
    </source>
</evidence>